<reference evidence="1 2" key="2">
    <citation type="submission" date="2024-09" db="EMBL/GenBank/DDBJ databases">
        <title>Draft genome sequence of Candidatus Magnetaquicoccaceae bacterium FCR-1.</title>
        <authorList>
            <person name="Shimoshige H."/>
            <person name="Shimamura S."/>
            <person name="Taoka A."/>
            <person name="Kobayashi H."/>
            <person name="Maekawa T."/>
        </authorList>
    </citation>
    <scope>NUCLEOTIDE SEQUENCE [LARGE SCALE GENOMIC DNA]</scope>
    <source>
        <strain evidence="1 2">FCR-1</strain>
    </source>
</reference>
<dbReference type="PANTHER" id="PTHR41773">
    <property type="entry name" value="GTP PYROPHOSPHATASE-RELATED"/>
    <property type="match status" value="1"/>
</dbReference>
<reference evidence="1 2" key="1">
    <citation type="submission" date="2024-05" db="EMBL/GenBank/DDBJ databases">
        <authorList>
            <consortium name="Candidatus Magnetaquicoccaceae bacterium FCR-1 genome sequencing consortium"/>
            <person name="Shimoshige H."/>
            <person name="Shimamura S."/>
            <person name="Taoka A."/>
            <person name="Kobayashi H."/>
            <person name="Maekawa T."/>
        </authorList>
    </citation>
    <scope>NUCLEOTIDE SEQUENCE [LARGE SCALE GENOMIC DNA]</scope>
    <source>
        <strain evidence="1 2">FCR-1</strain>
    </source>
</reference>
<sequence>MDSKNPLLHAQHVSTLLDQYDESFELYRAYSERLMINLGEVFNKTSLPISAISGDLMSRAILKKFLTERGGYYSRLRDIENLITVRVVVYFSDDIDLAVSLIHKEFALDDSFQPVTEMPDQDRFGLNTRRFDIKLLTDQYARPEYQRFNGLKAELEIRTVLQHSWSEVKGIFDMLVGRSRIPGQNVNKLAQISYLLKMADEELVRIKDQILQQNTLTNAQPSPFEPPPGMTLDLPQTLELKPVDPQKQADLATRLEAFILNDAVVRDMDRSIADHYETRLVYRDNFVTTLAEILVRLGLDREERLREELTANKSVILILMKNIFGDTSRSGVEFIHKGSSLLVLFYVLLAKTGNIEIIKKNVRAYISLKGLSVEDFANDLLTHYKKVIRKAPDPNW</sequence>
<dbReference type="PANTHER" id="PTHR41773:SF1">
    <property type="entry name" value="RELA_SPOT DOMAIN-CONTAINING PROTEIN"/>
    <property type="match status" value="1"/>
</dbReference>
<protein>
    <recommendedName>
        <fullName evidence="3">RelA/SpoT domain-containing protein</fullName>
    </recommendedName>
</protein>
<proteinExistence type="predicted"/>
<comment type="caution">
    <text evidence="1">The sequence shown here is derived from an EMBL/GenBank/DDBJ whole genome shotgun (WGS) entry which is preliminary data.</text>
</comment>
<organism evidence="1 2">
    <name type="scientific">Candidatus Magnetaquiglobus chichijimensis</name>
    <dbReference type="NCBI Taxonomy" id="3141448"/>
    <lineage>
        <taxon>Bacteria</taxon>
        <taxon>Pseudomonadati</taxon>
        <taxon>Pseudomonadota</taxon>
        <taxon>Magnetococcia</taxon>
        <taxon>Magnetococcales</taxon>
        <taxon>Candidatus Magnetaquicoccaceae</taxon>
        <taxon>Candidatus Magnetaquiglobus</taxon>
    </lineage>
</organism>
<dbReference type="SUPFAM" id="SSF81301">
    <property type="entry name" value="Nucleotidyltransferase"/>
    <property type="match status" value="1"/>
</dbReference>
<keyword evidence="2" id="KW-1185">Reference proteome</keyword>
<dbReference type="Proteomes" id="UP001628193">
    <property type="component" value="Unassembled WGS sequence"/>
</dbReference>
<evidence type="ECO:0000313" key="2">
    <source>
        <dbReference type="Proteomes" id="UP001628193"/>
    </source>
</evidence>
<gene>
    <name evidence="1" type="ORF">SIID45300_02003</name>
</gene>
<dbReference type="Gene3D" id="3.30.460.10">
    <property type="entry name" value="Beta Polymerase, domain 2"/>
    <property type="match status" value="1"/>
</dbReference>
<name>A0ABQ0C9V2_9PROT</name>
<dbReference type="EMBL" id="BAAFGK010000004">
    <property type="protein sequence ID" value="GAB0057671.1"/>
    <property type="molecule type" value="Genomic_DNA"/>
</dbReference>
<evidence type="ECO:0000313" key="1">
    <source>
        <dbReference type="EMBL" id="GAB0057671.1"/>
    </source>
</evidence>
<accession>A0ABQ0C9V2</accession>
<evidence type="ECO:0008006" key="3">
    <source>
        <dbReference type="Google" id="ProtNLM"/>
    </source>
</evidence>
<dbReference type="InterPro" id="IPR043519">
    <property type="entry name" value="NT_sf"/>
</dbReference>